<keyword evidence="7 8" id="KW-0472">Membrane</keyword>
<feature type="transmembrane region" description="Helical" evidence="8">
    <location>
        <begin position="260"/>
        <end position="282"/>
    </location>
</feature>
<keyword evidence="4" id="KW-1003">Cell membrane</keyword>
<reference evidence="9" key="1">
    <citation type="submission" date="2021-10" db="EMBL/GenBank/DDBJ databases">
        <title>Loktanella gaetbuli sp. nov., isolated from a tidal flat.</title>
        <authorList>
            <person name="Park S."/>
            <person name="Yoon J.-H."/>
        </authorList>
    </citation>
    <scope>NUCLEOTIDE SEQUENCE</scope>
    <source>
        <strain evidence="9">TSTF-M6</strain>
    </source>
</reference>
<feature type="transmembrane region" description="Helical" evidence="8">
    <location>
        <begin position="38"/>
        <end position="61"/>
    </location>
</feature>
<dbReference type="RefSeq" id="WP_226747541.1">
    <property type="nucleotide sequence ID" value="NZ_JAJATZ010000002.1"/>
</dbReference>
<evidence type="ECO:0000256" key="2">
    <source>
        <dbReference type="ARBA" id="ARBA00007935"/>
    </source>
</evidence>
<protein>
    <submittedName>
        <fullName evidence="9">Iron chelate uptake ABC transporter family permease subunit</fullName>
    </submittedName>
</protein>
<gene>
    <name evidence="9" type="ORF">LGQ03_05195</name>
</gene>
<dbReference type="InterPro" id="IPR037294">
    <property type="entry name" value="ABC_BtuC-like"/>
</dbReference>
<feature type="transmembrane region" description="Helical" evidence="8">
    <location>
        <begin position="179"/>
        <end position="198"/>
    </location>
</feature>
<keyword evidence="5 8" id="KW-0812">Transmembrane</keyword>
<proteinExistence type="inferred from homology"/>
<evidence type="ECO:0000256" key="3">
    <source>
        <dbReference type="ARBA" id="ARBA00022448"/>
    </source>
</evidence>
<dbReference type="Pfam" id="PF01032">
    <property type="entry name" value="FecCD"/>
    <property type="match status" value="1"/>
</dbReference>
<sequence>MAERRLFALLGLLALLSALFLGWELREPAGFILSLRAVKLASLLVVGAAIGAATVMFQTVAANRLLTPGIVGFDALFVFLQTGLVLLLGGAGFATLPDLAKFGAELLCMLLAGVALFGVMLRRGAEDVLRLVLTGVILGVFLRGLSGFAGRLLDPSEYSIVQLASFATFGAVDSTQLAIAAAVLVVALTGARLLAPALDAAALGRTTARAIGLPFDRIALLALVIVSACVAASTALVGPITFLGLLAASLAHTVLRTWRHALLIPGAAIISASILVAGQFVFERLLGQQSTLAVIVECVGGLLFLFLVLRKSRP</sequence>
<dbReference type="EMBL" id="JAJATZ010000002">
    <property type="protein sequence ID" value="MCB5198628.1"/>
    <property type="molecule type" value="Genomic_DNA"/>
</dbReference>
<dbReference type="SUPFAM" id="SSF81345">
    <property type="entry name" value="ABC transporter involved in vitamin B12 uptake, BtuC"/>
    <property type="match status" value="1"/>
</dbReference>
<comment type="subcellular location">
    <subcellularLocation>
        <location evidence="1">Cell membrane</location>
        <topology evidence="1">Multi-pass membrane protein</topology>
    </subcellularLocation>
</comment>
<keyword evidence="3" id="KW-0813">Transport</keyword>
<name>A0ABS8BSC6_9RHOB</name>
<evidence type="ECO:0000256" key="7">
    <source>
        <dbReference type="ARBA" id="ARBA00023136"/>
    </source>
</evidence>
<accession>A0ABS8BSC6</accession>
<organism evidence="9 10">
    <name type="scientific">Loktanella gaetbuli</name>
    <dbReference type="NCBI Taxonomy" id="2881335"/>
    <lineage>
        <taxon>Bacteria</taxon>
        <taxon>Pseudomonadati</taxon>
        <taxon>Pseudomonadota</taxon>
        <taxon>Alphaproteobacteria</taxon>
        <taxon>Rhodobacterales</taxon>
        <taxon>Roseobacteraceae</taxon>
        <taxon>Loktanella</taxon>
    </lineage>
</organism>
<evidence type="ECO:0000256" key="4">
    <source>
        <dbReference type="ARBA" id="ARBA00022475"/>
    </source>
</evidence>
<feature type="transmembrane region" description="Helical" evidence="8">
    <location>
        <begin position="73"/>
        <end position="96"/>
    </location>
</feature>
<keyword evidence="6 8" id="KW-1133">Transmembrane helix</keyword>
<evidence type="ECO:0000256" key="5">
    <source>
        <dbReference type="ARBA" id="ARBA00022692"/>
    </source>
</evidence>
<evidence type="ECO:0000256" key="1">
    <source>
        <dbReference type="ARBA" id="ARBA00004651"/>
    </source>
</evidence>
<dbReference type="PANTHER" id="PTHR30472:SF19">
    <property type="entry name" value="PETROBACTIN IMPORT SYSTEM PERMEASE PROTEIN YCLO"/>
    <property type="match status" value="1"/>
</dbReference>
<dbReference type="Gene3D" id="1.10.3470.10">
    <property type="entry name" value="ABC transporter involved in vitamin B12 uptake, BtuC"/>
    <property type="match status" value="1"/>
</dbReference>
<dbReference type="Proteomes" id="UP001138961">
    <property type="component" value="Unassembled WGS sequence"/>
</dbReference>
<feature type="transmembrane region" description="Helical" evidence="8">
    <location>
        <begin position="288"/>
        <end position="309"/>
    </location>
</feature>
<comment type="similarity">
    <text evidence="2">Belongs to the binding-protein-dependent transport system permease family. FecCD subfamily.</text>
</comment>
<comment type="caution">
    <text evidence="9">The sequence shown here is derived from an EMBL/GenBank/DDBJ whole genome shotgun (WGS) entry which is preliminary data.</text>
</comment>
<evidence type="ECO:0000256" key="6">
    <source>
        <dbReference type="ARBA" id="ARBA00022989"/>
    </source>
</evidence>
<evidence type="ECO:0000313" key="10">
    <source>
        <dbReference type="Proteomes" id="UP001138961"/>
    </source>
</evidence>
<keyword evidence="10" id="KW-1185">Reference proteome</keyword>
<dbReference type="PANTHER" id="PTHR30472">
    <property type="entry name" value="FERRIC ENTEROBACTIN TRANSPORT SYSTEM PERMEASE PROTEIN"/>
    <property type="match status" value="1"/>
</dbReference>
<feature type="transmembrane region" description="Helical" evidence="8">
    <location>
        <begin position="102"/>
        <end position="121"/>
    </location>
</feature>
<feature type="transmembrane region" description="Helical" evidence="8">
    <location>
        <begin position="218"/>
        <end position="248"/>
    </location>
</feature>
<evidence type="ECO:0000256" key="8">
    <source>
        <dbReference type="SAM" id="Phobius"/>
    </source>
</evidence>
<dbReference type="InterPro" id="IPR000522">
    <property type="entry name" value="ABC_transptr_permease_BtuC"/>
</dbReference>
<feature type="transmembrane region" description="Helical" evidence="8">
    <location>
        <begin position="128"/>
        <end position="149"/>
    </location>
</feature>
<evidence type="ECO:0000313" key="9">
    <source>
        <dbReference type="EMBL" id="MCB5198628.1"/>
    </source>
</evidence>